<dbReference type="GO" id="GO:0005524">
    <property type="term" value="F:ATP binding"/>
    <property type="evidence" value="ECO:0007669"/>
    <property type="project" value="InterPro"/>
</dbReference>
<dbReference type="InterPro" id="IPR020568">
    <property type="entry name" value="Ribosomal_Su5_D2-typ_SF"/>
</dbReference>
<keyword evidence="6" id="KW-1185">Reference proteome</keyword>
<feature type="domain" description="GHMP kinase C-terminal" evidence="4">
    <location>
        <begin position="211"/>
        <end position="295"/>
    </location>
</feature>
<dbReference type="GO" id="GO:0016301">
    <property type="term" value="F:kinase activity"/>
    <property type="evidence" value="ECO:0007669"/>
    <property type="project" value="UniProtKB-KW"/>
</dbReference>
<dbReference type="InterPro" id="IPR006204">
    <property type="entry name" value="GHMP_kinase_N_dom"/>
</dbReference>
<dbReference type="SUPFAM" id="SSF54211">
    <property type="entry name" value="Ribosomal protein S5 domain 2-like"/>
    <property type="match status" value="1"/>
</dbReference>
<reference evidence="5 6" key="1">
    <citation type="submission" date="2020-01" db="EMBL/GenBank/DDBJ databases">
        <title>Genomes of bacteria type strains.</title>
        <authorList>
            <person name="Chen J."/>
            <person name="Zhu S."/>
            <person name="Chen J."/>
        </authorList>
    </citation>
    <scope>NUCLEOTIDE SEQUENCE [LARGE SCALE GENOMIC DNA]</scope>
    <source>
        <strain evidence="5 6">KCTC 52919</strain>
    </source>
</reference>
<dbReference type="RefSeq" id="WP_163044023.1">
    <property type="nucleotide sequence ID" value="NZ_JAAAMJ010000007.1"/>
</dbReference>
<feature type="domain" description="GHMP kinase N-terminal" evidence="3">
    <location>
        <begin position="65"/>
        <end position="133"/>
    </location>
</feature>
<dbReference type="AlphaFoldDB" id="A0A6L9MHU7"/>
<gene>
    <name evidence="5" type="ORF">GTW51_11265</name>
</gene>
<evidence type="ECO:0000259" key="3">
    <source>
        <dbReference type="Pfam" id="PF00288"/>
    </source>
</evidence>
<keyword evidence="2 5" id="KW-0418">Kinase</keyword>
<organism evidence="5 6">
    <name type="scientific">Aurantimonas aggregata</name>
    <dbReference type="NCBI Taxonomy" id="2047720"/>
    <lineage>
        <taxon>Bacteria</taxon>
        <taxon>Pseudomonadati</taxon>
        <taxon>Pseudomonadota</taxon>
        <taxon>Alphaproteobacteria</taxon>
        <taxon>Hyphomicrobiales</taxon>
        <taxon>Aurantimonadaceae</taxon>
        <taxon>Aurantimonas</taxon>
    </lineage>
</organism>
<proteinExistence type="predicted"/>
<dbReference type="EMBL" id="JAAAMJ010000007">
    <property type="protein sequence ID" value="NDV87278.1"/>
    <property type="molecule type" value="Genomic_DNA"/>
</dbReference>
<dbReference type="InterPro" id="IPR013750">
    <property type="entry name" value="GHMP_kinase_C_dom"/>
</dbReference>
<evidence type="ECO:0000256" key="2">
    <source>
        <dbReference type="ARBA" id="ARBA00022777"/>
    </source>
</evidence>
<dbReference type="Pfam" id="PF00288">
    <property type="entry name" value="GHMP_kinases_N"/>
    <property type="match status" value="1"/>
</dbReference>
<dbReference type="InterPro" id="IPR004422">
    <property type="entry name" value="RFAP_synthase"/>
</dbReference>
<sequence length="327" mass="33548">MTEDVVSVSAPARLHLGFLDPGGRSGRRFGGIGLALAEPATRLSIRHAPEDRADGPEAERALGHLQAMRRHLGLGDRRYELTFLETIPPHAGLGSGTQLALAVATALRAIEGLAPDPAGDAARLGRGNRSGLGAAFLSAGGVAVDGGKGPTDAPPPIIARLPFPDAWRVLLVLDPRTEGFHGEDELKAFASLPAFAEIDTALICRLVLLEALPALAEADIAGFGAAIATIQQMVGSHFAPAQGGVFTSPAVARICAMLAAEGAHGIGQSSWGPTGFAFAASPEEADRLSRTVSDAVAEAGLTLRVVAGRNGGARIERSPLRRVAGTG</sequence>
<keyword evidence="1" id="KW-0808">Transferase</keyword>
<name>A0A6L9MHU7_9HYPH</name>
<dbReference type="Proteomes" id="UP000476332">
    <property type="component" value="Unassembled WGS sequence"/>
</dbReference>
<protein>
    <submittedName>
        <fullName evidence="5">GHMP kinase</fullName>
    </submittedName>
</protein>
<evidence type="ECO:0000256" key="1">
    <source>
        <dbReference type="ARBA" id="ARBA00022679"/>
    </source>
</evidence>
<dbReference type="Gene3D" id="3.30.230.10">
    <property type="match status" value="1"/>
</dbReference>
<evidence type="ECO:0000259" key="4">
    <source>
        <dbReference type="Pfam" id="PF08544"/>
    </source>
</evidence>
<dbReference type="Pfam" id="PF08544">
    <property type="entry name" value="GHMP_kinases_C"/>
    <property type="match status" value="1"/>
</dbReference>
<accession>A0A6L9MHU7</accession>
<dbReference type="PIRSF" id="PIRSF004884">
    <property type="entry name" value="Sugar_kin_arch"/>
    <property type="match status" value="1"/>
</dbReference>
<evidence type="ECO:0000313" key="5">
    <source>
        <dbReference type="EMBL" id="NDV87278.1"/>
    </source>
</evidence>
<comment type="caution">
    <text evidence="5">The sequence shown here is derived from an EMBL/GenBank/DDBJ whole genome shotgun (WGS) entry which is preliminary data.</text>
</comment>
<dbReference type="InterPro" id="IPR014721">
    <property type="entry name" value="Ribsml_uS5_D2-typ_fold_subgr"/>
</dbReference>
<dbReference type="PANTHER" id="PTHR20861:SF6">
    <property type="entry name" value="BETA-RIBOFURANOSYLPHENOL 5'-PHOSPHATE SYNTHASE"/>
    <property type="match status" value="1"/>
</dbReference>
<dbReference type="NCBIfam" id="TIGR00144">
    <property type="entry name" value="beta_RFAP_syn"/>
    <property type="match status" value="1"/>
</dbReference>
<evidence type="ECO:0000313" key="6">
    <source>
        <dbReference type="Proteomes" id="UP000476332"/>
    </source>
</evidence>
<dbReference type="PANTHER" id="PTHR20861">
    <property type="entry name" value="HOMOSERINE/4-DIPHOSPHOCYTIDYL-2-C-METHYL-D-ERYTHRITOL KINASE"/>
    <property type="match status" value="1"/>
</dbReference>